<dbReference type="OrthoDB" id="3730291at2"/>
<name>D1AXX5_STRM9</name>
<keyword evidence="5 6" id="KW-0472">Membrane</keyword>
<organism evidence="7 8">
    <name type="scientific">Streptobacillus moniliformis (strain ATCC 14647 / DSM 12112 / NCTC 10651 / 9901)</name>
    <dbReference type="NCBI Taxonomy" id="519441"/>
    <lineage>
        <taxon>Bacteria</taxon>
        <taxon>Fusobacteriati</taxon>
        <taxon>Fusobacteriota</taxon>
        <taxon>Fusobacteriia</taxon>
        <taxon>Fusobacteriales</taxon>
        <taxon>Leptotrichiaceae</taxon>
        <taxon>Streptobacillus</taxon>
    </lineage>
</organism>
<evidence type="ECO:0000313" key="8">
    <source>
        <dbReference type="Proteomes" id="UP000002072"/>
    </source>
</evidence>
<feature type="transmembrane region" description="Helical" evidence="6">
    <location>
        <begin position="80"/>
        <end position="99"/>
    </location>
</feature>
<reference evidence="7 8" key="1">
    <citation type="journal article" date="2009" name="Stand. Genomic Sci.">
        <title>Complete genome sequence of Streptobacillus moniliformis type strain (9901T).</title>
        <authorList>
            <person name="Nolan M."/>
            <person name="Gronow S."/>
            <person name="Lapidus A."/>
            <person name="Ivanova N."/>
            <person name="Copeland A."/>
            <person name="Lucas S."/>
            <person name="Del Rio T.G."/>
            <person name="Chen F."/>
            <person name="Tice H."/>
            <person name="Pitluck S."/>
            <person name="Cheng J.F."/>
            <person name="Sims D."/>
            <person name="Meincke L."/>
            <person name="Bruce D."/>
            <person name="Goodwin L."/>
            <person name="Brettin T."/>
            <person name="Han C."/>
            <person name="Detter J.C."/>
            <person name="Ovchinikova G."/>
            <person name="Pati A."/>
            <person name="Mavromatis K."/>
            <person name="Mikhailova N."/>
            <person name="Chen A."/>
            <person name="Palaniappan K."/>
            <person name="Land M."/>
            <person name="Hauser L."/>
            <person name="Chang Y.J."/>
            <person name="Jeffries C.D."/>
            <person name="Rohde M."/>
            <person name="Sproer C."/>
            <person name="Goker M."/>
            <person name="Bristow J."/>
            <person name="Eisen J.A."/>
            <person name="Markowitz V."/>
            <person name="Hugenholtz P."/>
            <person name="Kyrpides N.C."/>
            <person name="Klenk H.P."/>
            <person name="Chain P."/>
        </authorList>
    </citation>
    <scope>NUCLEOTIDE SEQUENCE [LARGE SCALE GENOMIC DNA]</scope>
    <source>
        <strain evidence="8">ATCC 14647 / DSM 12112 / NCTC 10651 / 9901</strain>
    </source>
</reference>
<accession>D1AXX5</accession>
<dbReference type="Proteomes" id="UP000002072">
    <property type="component" value="Chromosome"/>
</dbReference>
<dbReference type="PANTHER" id="PTHR34857:SF2">
    <property type="entry name" value="SLL0384 PROTEIN"/>
    <property type="match status" value="1"/>
</dbReference>
<sequence length="227" mass="26133">MEFIKNNKLNPNPITKFFVVVFLGVTILHTINHYLEWIIIFVISIMYFINGFKKEAIKNFIVFGILFFAPSFNFLEKLPFIIKLIFSLLFILRMFYIPFSAGKFLIKTSDVGSIISSMDYLKIPSAISIPIAIMFRFFPSFVEEKNNIKMAMKIRGIKTKNPIKYLEYIIIPLLIISSNIADDIAKSAETRCIGNPIKKTRYVKVNVNLIDFVYAFAIIFLVLGGLL</sequence>
<dbReference type="HOGENOM" id="CLU_076847_1_1_0"/>
<evidence type="ECO:0000256" key="2">
    <source>
        <dbReference type="ARBA" id="ARBA00022475"/>
    </source>
</evidence>
<evidence type="ECO:0000256" key="6">
    <source>
        <dbReference type="SAM" id="Phobius"/>
    </source>
</evidence>
<dbReference type="GeneID" id="29673864"/>
<keyword evidence="3 6" id="KW-0812">Transmembrane</keyword>
<keyword evidence="2" id="KW-1003">Cell membrane</keyword>
<dbReference type="Pfam" id="PF02361">
    <property type="entry name" value="CbiQ"/>
    <property type="match status" value="1"/>
</dbReference>
<dbReference type="InterPro" id="IPR051611">
    <property type="entry name" value="ECF_transporter_component"/>
</dbReference>
<dbReference type="PANTHER" id="PTHR34857">
    <property type="entry name" value="SLL0384 PROTEIN"/>
    <property type="match status" value="1"/>
</dbReference>
<evidence type="ECO:0000256" key="1">
    <source>
        <dbReference type="ARBA" id="ARBA00004141"/>
    </source>
</evidence>
<dbReference type="RefSeq" id="WP_012858702.1">
    <property type="nucleotide sequence ID" value="NC_013515.1"/>
</dbReference>
<dbReference type="KEGG" id="smf:Smon_0678"/>
<dbReference type="CDD" id="cd16914">
    <property type="entry name" value="EcfT"/>
    <property type="match status" value="1"/>
</dbReference>
<gene>
    <name evidence="7" type="ordered locus">Smon_0678</name>
</gene>
<feature type="transmembrane region" description="Helical" evidence="6">
    <location>
        <begin position="56"/>
        <end position="74"/>
    </location>
</feature>
<dbReference type="STRING" id="519441.Smon_0678"/>
<dbReference type="InterPro" id="IPR003339">
    <property type="entry name" value="ABC/ECF_trnsptr_transmembrane"/>
</dbReference>
<dbReference type="eggNOG" id="COG0619">
    <property type="taxonomic scope" value="Bacteria"/>
</dbReference>
<evidence type="ECO:0000313" key="7">
    <source>
        <dbReference type="EMBL" id="ACZ01151.1"/>
    </source>
</evidence>
<keyword evidence="4 6" id="KW-1133">Transmembrane helix</keyword>
<comment type="subcellular location">
    <subcellularLocation>
        <location evidence="1">Membrane</location>
        <topology evidence="1">Multi-pass membrane protein</topology>
    </subcellularLocation>
</comment>
<evidence type="ECO:0000256" key="4">
    <source>
        <dbReference type="ARBA" id="ARBA00022989"/>
    </source>
</evidence>
<feature type="transmembrane region" description="Helical" evidence="6">
    <location>
        <begin position="120"/>
        <end position="138"/>
    </location>
</feature>
<keyword evidence="8" id="KW-1185">Reference proteome</keyword>
<feature type="transmembrane region" description="Helical" evidence="6">
    <location>
        <begin position="17"/>
        <end position="49"/>
    </location>
</feature>
<proteinExistence type="predicted"/>
<evidence type="ECO:0000256" key="5">
    <source>
        <dbReference type="ARBA" id="ARBA00023136"/>
    </source>
</evidence>
<dbReference type="EMBL" id="CP001779">
    <property type="protein sequence ID" value="ACZ01151.1"/>
    <property type="molecule type" value="Genomic_DNA"/>
</dbReference>
<feature type="transmembrane region" description="Helical" evidence="6">
    <location>
        <begin position="205"/>
        <end position="226"/>
    </location>
</feature>
<dbReference type="AlphaFoldDB" id="D1AXX5"/>
<evidence type="ECO:0000256" key="3">
    <source>
        <dbReference type="ARBA" id="ARBA00022692"/>
    </source>
</evidence>
<dbReference type="GO" id="GO:0005886">
    <property type="term" value="C:plasma membrane"/>
    <property type="evidence" value="ECO:0007669"/>
    <property type="project" value="UniProtKB-ARBA"/>
</dbReference>
<protein>
    <submittedName>
        <fullName evidence="7">Cobalt transport protein</fullName>
    </submittedName>
</protein>